<dbReference type="PANTHER" id="PTHR43776">
    <property type="entry name" value="TRANSPORT ATP-BINDING PROTEIN"/>
    <property type="match status" value="1"/>
</dbReference>
<evidence type="ECO:0000313" key="7">
    <source>
        <dbReference type="EMBL" id="RIY07932.1"/>
    </source>
</evidence>
<organism evidence="7 8">
    <name type="scientific">Hymenobacter rubripertinctus</name>
    <dbReference type="NCBI Taxonomy" id="2029981"/>
    <lineage>
        <taxon>Bacteria</taxon>
        <taxon>Pseudomonadati</taxon>
        <taxon>Bacteroidota</taxon>
        <taxon>Cytophagia</taxon>
        <taxon>Cytophagales</taxon>
        <taxon>Hymenobacteraceae</taxon>
        <taxon>Hymenobacter</taxon>
    </lineage>
</organism>
<dbReference type="PROSITE" id="PS50893">
    <property type="entry name" value="ABC_TRANSPORTER_2"/>
    <property type="match status" value="2"/>
</dbReference>
<evidence type="ECO:0000256" key="1">
    <source>
        <dbReference type="ARBA" id="ARBA00005417"/>
    </source>
</evidence>
<dbReference type="InterPro" id="IPR027417">
    <property type="entry name" value="P-loop_NTPase"/>
</dbReference>
<feature type="domain" description="ABC transporter" evidence="6">
    <location>
        <begin position="406"/>
        <end position="655"/>
    </location>
</feature>
<dbReference type="InterPro" id="IPR017871">
    <property type="entry name" value="ABC_transporter-like_CS"/>
</dbReference>
<dbReference type="Pfam" id="PF08352">
    <property type="entry name" value="oligo_HPY"/>
    <property type="match status" value="2"/>
</dbReference>
<evidence type="ECO:0000313" key="8">
    <source>
        <dbReference type="Proteomes" id="UP000284250"/>
    </source>
</evidence>
<dbReference type="InterPro" id="IPR013563">
    <property type="entry name" value="Oligopep_ABC_C"/>
</dbReference>
<evidence type="ECO:0000256" key="4">
    <source>
        <dbReference type="ARBA" id="ARBA00022840"/>
    </source>
</evidence>
<dbReference type="Proteomes" id="UP000284250">
    <property type="component" value="Unassembled WGS sequence"/>
</dbReference>
<dbReference type="InterPro" id="IPR003439">
    <property type="entry name" value="ABC_transporter-like_ATP-bd"/>
</dbReference>
<protein>
    <submittedName>
        <fullName evidence="7">ABC transporter ATP-binding protein</fullName>
    </submittedName>
</protein>
<reference evidence="7 8" key="2">
    <citation type="submission" date="2019-01" db="EMBL/GenBank/DDBJ databases">
        <title>Hymenobacter humicola sp. nov., isolated from soils in Antarctica.</title>
        <authorList>
            <person name="Sedlacek I."/>
            <person name="Holochova P."/>
            <person name="Kralova S."/>
            <person name="Pantucek R."/>
            <person name="Stankova E."/>
            <person name="Vrbovska V."/>
            <person name="Kristofova L."/>
            <person name="Svec P."/>
            <person name="Busse H.-J."/>
        </authorList>
    </citation>
    <scope>NUCLEOTIDE SEQUENCE [LARGE SCALE GENOMIC DNA]</scope>
    <source>
        <strain evidence="7 8">CCM 8852</strain>
    </source>
</reference>
<comment type="similarity">
    <text evidence="1">Belongs to the ABC transporter superfamily.</text>
</comment>
<dbReference type="CDD" id="cd03257">
    <property type="entry name" value="ABC_NikE_OppD_transporters"/>
    <property type="match status" value="2"/>
</dbReference>
<reference evidence="7 8" key="1">
    <citation type="submission" date="2018-09" db="EMBL/GenBank/DDBJ databases">
        <authorList>
            <person name="Zeman M."/>
            <person name="Pardy F."/>
        </authorList>
    </citation>
    <scope>NUCLEOTIDE SEQUENCE [LARGE SCALE GENOMIC DNA]</scope>
    <source>
        <strain evidence="7 8">CCM 8852</strain>
    </source>
</reference>
<keyword evidence="2" id="KW-0813">Transport</keyword>
<dbReference type="InterPro" id="IPR050319">
    <property type="entry name" value="ABC_transp_ATP-bind"/>
</dbReference>
<dbReference type="EMBL" id="QYCN01000025">
    <property type="protein sequence ID" value="RIY07932.1"/>
    <property type="molecule type" value="Genomic_DNA"/>
</dbReference>
<sequence>MPILSVRDLTIDFHSHRGNTRAVEGISFDLHRGETLAIVGESGSGKSVTSLALMGLIPMPPGRIASGEARFQSEALGEVDLLTLRDDELQQVRGNDIGMIFQEPMTSLNPVYTCGSQVVEALRLHTSLSEKQARVRTVDLFTMARLPRPEKIFASYPHEISGGQKQRVMIAMAMACNPALLIADEPTTALDVTVQAQMLRLIDELRREHNTAVIFITHDLGVVAEIADRILVMYRGHVVEQGPVLDIFTNPQHPYTKGLLACRPKLSVGRKKLPVVADFMRETADGGFIATETSPGQVPDDESGAADAVPSHSERETTKMFPVEHGVSRPVEPHFGLESAPSAESGVELPLSYDPANQGLSPGLVREPGMDADVAADDALATDTASASRSVAQGFNPGTQVPLLAVQDLNVHFPIRKGFFNRKPEFVRAVDGVSFEIYPGETVGLVGESGCGKTTLGRALLRLVEPTSGRILFEGDDLAKLPAEALRRRRRDFQMVFQDPYAALNPMMTVGEAIVEPMRVHGVGGTKQQQKAKVLELLRTVGLREEHFMRYPHEFSGGQRQRICIARALALQPKCIICDESVSALDVSVQAQVLNLLNDLKREFGITYLFITHDLSVARFMSDRLLVMRQGQIVESGPAADIYANPQHPYTQQLLAAIPKDTPADIRAAVASRA</sequence>
<comment type="caution">
    <text evidence="7">The sequence shown here is derived from an EMBL/GenBank/DDBJ whole genome shotgun (WGS) entry which is preliminary data.</text>
</comment>
<proteinExistence type="inferred from homology"/>
<dbReference type="PROSITE" id="PS00211">
    <property type="entry name" value="ABC_TRANSPORTER_1"/>
    <property type="match status" value="2"/>
</dbReference>
<dbReference type="OrthoDB" id="1115710at2"/>
<gene>
    <name evidence="7" type="ORF">D0T11_15275</name>
</gene>
<evidence type="ECO:0000256" key="5">
    <source>
        <dbReference type="SAM" id="MobiDB-lite"/>
    </source>
</evidence>
<keyword evidence="3" id="KW-0547">Nucleotide-binding</keyword>
<evidence type="ECO:0000259" key="6">
    <source>
        <dbReference type="PROSITE" id="PS50893"/>
    </source>
</evidence>
<feature type="domain" description="ABC transporter" evidence="6">
    <location>
        <begin position="6"/>
        <end position="260"/>
    </location>
</feature>
<evidence type="ECO:0000256" key="3">
    <source>
        <dbReference type="ARBA" id="ARBA00022741"/>
    </source>
</evidence>
<dbReference type="GO" id="GO:0055085">
    <property type="term" value="P:transmembrane transport"/>
    <property type="evidence" value="ECO:0007669"/>
    <property type="project" value="UniProtKB-ARBA"/>
</dbReference>
<dbReference type="Gene3D" id="3.40.50.300">
    <property type="entry name" value="P-loop containing nucleotide triphosphate hydrolases"/>
    <property type="match status" value="2"/>
</dbReference>
<dbReference type="GO" id="GO:0005524">
    <property type="term" value="F:ATP binding"/>
    <property type="evidence" value="ECO:0007669"/>
    <property type="project" value="UniProtKB-KW"/>
</dbReference>
<dbReference type="PANTHER" id="PTHR43776:SF7">
    <property type="entry name" value="D,D-DIPEPTIDE TRANSPORT ATP-BINDING PROTEIN DDPF-RELATED"/>
    <property type="match status" value="1"/>
</dbReference>
<accession>A0A418QS52</accession>
<dbReference type="SMART" id="SM00382">
    <property type="entry name" value="AAA"/>
    <property type="match status" value="2"/>
</dbReference>
<dbReference type="NCBIfam" id="NF008453">
    <property type="entry name" value="PRK11308.1"/>
    <property type="match status" value="2"/>
</dbReference>
<dbReference type="AlphaFoldDB" id="A0A418QS52"/>
<dbReference type="InterPro" id="IPR003593">
    <property type="entry name" value="AAA+_ATPase"/>
</dbReference>
<dbReference type="NCBIfam" id="NF007739">
    <property type="entry name" value="PRK10419.1"/>
    <property type="match status" value="2"/>
</dbReference>
<dbReference type="GO" id="GO:0015833">
    <property type="term" value="P:peptide transport"/>
    <property type="evidence" value="ECO:0007669"/>
    <property type="project" value="InterPro"/>
</dbReference>
<dbReference type="FunFam" id="3.40.50.300:FF:000016">
    <property type="entry name" value="Oligopeptide ABC transporter ATP-binding component"/>
    <property type="match status" value="2"/>
</dbReference>
<name>A0A418QS52_9BACT</name>
<dbReference type="Pfam" id="PF00005">
    <property type="entry name" value="ABC_tran"/>
    <property type="match status" value="2"/>
</dbReference>
<evidence type="ECO:0000256" key="2">
    <source>
        <dbReference type="ARBA" id="ARBA00022448"/>
    </source>
</evidence>
<dbReference type="GO" id="GO:0016887">
    <property type="term" value="F:ATP hydrolysis activity"/>
    <property type="evidence" value="ECO:0007669"/>
    <property type="project" value="InterPro"/>
</dbReference>
<feature type="region of interest" description="Disordered" evidence="5">
    <location>
        <begin position="292"/>
        <end position="349"/>
    </location>
</feature>
<keyword evidence="4 7" id="KW-0067">ATP-binding</keyword>
<dbReference type="RefSeq" id="WP_119656669.1">
    <property type="nucleotide sequence ID" value="NZ_JBHUOI010000047.1"/>
</dbReference>
<dbReference type="SUPFAM" id="SSF52540">
    <property type="entry name" value="P-loop containing nucleoside triphosphate hydrolases"/>
    <property type="match status" value="2"/>
</dbReference>
<keyword evidence="8" id="KW-1185">Reference proteome</keyword>